<feature type="region of interest" description="Disordered" evidence="1">
    <location>
        <begin position="174"/>
        <end position="197"/>
    </location>
</feature>
<reference evidence="2 3" key="1">
    <citation type="submission" date="2021-06" db="EMBL/GenBank/DDBJ databases">
        <title>Caerostris extrusa draft genome.</title>
        <authorList>
            <person name="Kono N."/>
            <person name="Arakawa K."/>
        </authorList>
    </citation>
    <scope>NUCLEOTIDE SEQUENCE [LARGE SCALE GENOMIC DNA]</scope>
</reference>
<organism evidence="2 3">
    <name type="scientific">Caerostris extrusa</name>
    <name type="common">Bark spider</name>
    <name type="synonym">Caerostris bankana</name>
    <dbReference type="NCBI Taxonomy" id="172846"/>
    <lineage>
        <taxon>Eukaryota</taxon>
        <taxon>Metazoa</taxon>
        <taxon>Ecdysozoa</taxon>
        <taxon>Arthropoda</taxon>
        <taxon>Chelicerata</taxon>
        <taxon>Arachnida</taxon>
        <taxon>Araneae</taxon>
        <taxon>Araneomorphae</taxon>
        <taxon>Entelegynae</taxon>
        <taxon>Araneoidea</taxon>
        <taxon>Araneidae</taxon>
        <taxon>Caerostris</taxon>
    </lineage>
</organism>
<comment type="caution">
    <text evidence="2">The sequence shown here is derived from an EMBL/GenBank/DDBJ whole genome shotgun (WGS) entry which is preliminary data.</text>
</comment>
<accession>A0AAV4X1C6</accession>
<evidence type="ECO:0000313" key="3">
    <source>
        <dbReference type="Proteomes" id="UP001054945"/>
    </source>
</evidence>
<feature type="compositionally biased region" description="Basic residues" evidence="1">
    <location>
        <begin position="187"/>
        <end position="197"/>
    </location>
</feature>
<protein>
    <submittedName>
        <fullName evidence="2">Uncharacterized protein</fullName>
    </submittedName>
</protein>
<feature type="compositionally biased region" description="Basic and acidic residues" evidence="1">
    <location>
        <begin position="70"/>
        <end position="79"/>
    </location>
</feature>
<dbReference type="Proteomes" id="UP001054945">
    <property type="component" value="Unassembled WGS sequence"/>
</dbReference>
<name>A0AAV4X1C6_CAEEX</name>
<gene>
    <name evidence="2" type="ORF">CEXT_320081</name>
</gene>
<keyword evidence="3" id="KW-1185">Reference proteome</keyword>
<evidence type="ECO:0000313" key="2">
    <source>
        <dbReference type="EMBL" id="GIY87619.1"/>
    </source>
</evidence>
<feature type="region of interest" description="Disordered" evidence="1">
    <location>
        <begin position="57"/>
        <end position="98"/>
    </location>
</feature>
<evidence type="ECO:0000256" key="1">
    <source>
        <dbReference type="SAM" id="MobiDB-lite"/>
    </source>
</evidence>
<dbReference type="AlphaFoldDB" id="A0AAV4X1C6"/>
<sequence>MSKRIRATSKLSRRNSSFRSQLALIRTRRELSTRLCRPISLAFLEQQQQEWCVHAARSRRKSSSGNKLKPSPERVDVHVTRTPGGEEYPPPRNKLTSTRLRHPRSNKLRVDFGTHKLVLARFFKKKQRQTFREKQCRSQLALIRTRRELSNPALLSNLTLLLEQQQQEWCVHAARSGRKSSSGNKLKPFRLRHPRSK</sequence>
<dbReference type="EMBL" id="BPLR01016958">
    <property type="protein sequence ID" value="GIY87619.1"/>
    <property type="molecule type" value="Genomic_DNA"/>
</dbReference>
<proteinExistence type="predicted"/>